<proteinExistence type="predicted"/>
<comment type="caution">
    <text evidence="2">The sequence shown here is derived from an EMBL/GenBank/DDBJ whole genome shotgun (WGS) entry which is preliminary data.</text>
</comment>
<dbReference type="RefSeq" id="XP_060366384.1">
    <property type="nucleotide sequence ID" value="XM_060507965.1"/>
</dbReference>
<gene>
    <name evidence="2" type="ORF">BDZ83DRAFT_616310</name>
</gene>
<protein>
    <submittedName>
        <fullName evidence="2">Uncharacterized protein</fullName>
    </submittedName>
</protein>
<feature type="compositionally biased region" description="Basic residues" evidence="1">
    <location>
        <begin position="1"/>
        <end position="10"/>
    </location>
</feature>
<name>A0AAD8XFX6_GLOAC</name>
<dbReference type="Proteomes" id="UP001244207">
    <property type="component" value="Unassembled WGS sequence"/>
</dbReference>
<feature type="region of interest" description="Disordered" evidence="1">
    <location>
        <begin position="1"/>
        <end position="27"/>
    </location>
</feature>
<evidence type="ECO:0000256" key="1">
    <source>
        <dbReference type="SAM" id="MobiDB-lite"/>
    </source>
</evidence>
<accession>A0AAD8XFX6</accession>
<dbReference type="AlphaFoldDB" id="A0AAD8XFX6"/>
<dbReference type="GeneID" id="85391864"/>
<reference evidence="2" key="1">
    <citation type="submission" date="2021-12" db="EMBL/GenBank/DDBJ databases">
        <title>Comparative genomics, transcriptomics and evolutionary studies reveal genomic signatures of adaptation to plant cell wall in hemibiotrophic fungi.</title>
        <authorList>
            <consortium name="DOE Joint Genome Institute"/>
            <person name="Baroncelli R."/>
            <person name="Diaz J.F."/>
            <person name="Benocci T."/>
            <person name="Peng M."/>
            <person name="Battaglia E."/>
            <person name="Haridas S."/>
            <person name="Andreopoulos W."/>
            <person name="Labutti K."/>
            <person name="Pangilinan J."/>
            <person name="Floch G.L."/>
            <person name="Makela M.R."/>
            <person name="Henrissat B."/>
            <person name="Grigoriev I.V."/>
            <person name="Crouch J.A."/>
            <person name="De Vries R.P."/>
            <person name="Sukno S.A."/>
            <person name="Thon M.R."/>
        </authorList>
    </citation>
    <scope>NUCLEOTIDE SEQUENCE</scope>
    <source>
        <strain evidence="2">CBS 112980</strain>
    </source>
</reference>
<evidence type="ECO:0000313" key="3">
    <source>
        <dbReference type="Proteomes" id="UP001244207"/>
    </source>
</evidence>
<dbReference type="EMBL" id="JAHMHS010000033">
    <property type="protein sequence ID" value="KAK1726329.1"/>
    <property type="molecule type" value="Genomic_DNA"/>
</dbReference>
<evidence type="ECO:0000313" key="2">
    <source>
        <dbReference type="EMBL" id="KAK1726329.1"/>
    </source>
</evidence>
<sequence>MCCKRRGWRTRHPDHGNGGECPWDTGSRDSCRCSNGDECSSDFSGAVKAPY</sequence>
<keyword evidence="3" id="KW-1185">Reference proteome</keyword>
<organism evidence="2 3">
    <name type="scientific">Glomerella acutata</name>
    <name type="common">Colletotrichum acutatum</name>
    <dbReference type="NCBI Taxonomy" id="27357"/>
    <lineage>
        <taxon>Eukaryota</taxon>
        <taxon>Fungi</taxon>
        <taxon>Dikarya</taxon>
        <taxon>Ascomycota</taxon>
        <taxon>Pezizomycotina</taxon>
        <taxon>Sordariomycetes</taxon>
        <taxon>Hypocreomycetidae</taxon>
        <taxon>Glomerellales</taxon>
        <taxon>Glomerellaceae</taxon>
        <taxon>Colletotrichum</taxon>
        <taxon>Colletotrichum acutatum species complex</taxon>
    </lineage>
</organism>